<evidence type="ECO:0000313" key="2">
    <source>
        <dbReference type="EMBL" id="OHY91916.1"/>
    </source>
</evidence>
<reference evidence="2 3" key="1">
    <citation type="submission" date="2016-09" db="EMBL/GenBank/DDBJ databases">
        <title>Draft Genome Sequence of Aeromonas sobria Strain 08005, Isolated from Sick Rana catesbeiana.</title>
        <authorList>
            <person name="Yang Q."/>
        </authorList>
    </citation>
    <scope>NUCLEOTIDE SEQUENCE [LARGE SCALE GENOMIC DNA]</scope>
    <source>
        <strain evidence="2 3">08005</strain>
    </source>
</reference>
<sequence>MTLLNKLAIALTLLTPLAAQAHYPVMDCGREGAELVCKVGYSDGTFATGAEVVMYSYDDEVLATVKANGHSQARFTEPKGEFYIRFDAGHEDPAEFDYAELL</sequence>
<dbReference type="EMBL" id="MKFU01000018">
    <property type="protein sequence ID" value="OHY91916.1"/>
    <property type="molecule type" value="Genomic_DNA"/>
</dbReference>
<dbReference type="RefSeq" id="WP_042021283.1">
    <property type="nucleotide sequence ID" value="NZ_CDBW01000023.1"/>
</dbReference>
<dbReference type="GeneID" id="58922720"/>
<keyword evidence="1" id="KW-0732">Signal</keyword>
<dbReference type="STRING" id="646.BJD16_15025"/>
<name>A0A1S2CTM0_AERSO</name>
<evidence type="ECO:0000313" key="3">
    <source>
        <dbReference type="Proteomes" id="UP000179934"/>
    </source>
</evidence>
<comment type="caution">
    <text evidence="2">The sequence shown here is derived from an EMBL/GenBank/DDBJ whole genome shotgun (WGS) entry which is preliminary data.</text>
</comment>
<dbReference type="AlphaFoldDB" id="A0A1S2CTM0"/>
<feature type="signal peptide" evidence="1">
    <location>
        <begin position="1"/>
        <end position="21"/>
    </location>
</feature>
<proteinExistence type="predicted"/>
<feature type="chain" id="PRO_5010295017" evidence="1">
    <location>
        <begin position="22"/>
        <end position="102"/>
    </location>
</feature>
<evidence type="ECO:0000256" key="1">
    <source>
        <dbReference type="SAM" id="SignalP"/>
    </source>
</evidence>
<gene>
    <name evidence="2" type="ORF">BJD16_15025</name>
</gene>
<dbReference type="OrthoDB" id="363007at2"/>
<protein>
    <submittedName>
        <fullName evidence="2">Uncharacterized protein</fullName>
    </submittedName>
</protein>
<dbReference type="Proteomes" id="UP000179934">
    <property type="component" value="Unassembled WGS sequence"/>
</dbReference>
<organism evidence="2 3">
    <name type="scientific">Aeromonas sobria</name>
    <dbReference type="NCBI Taxonomy" id="646"/>
    <lineage>
        <taxon>Bacteria</taxon>
        <taxon>Pseudomonadati</taxon>
        <taxon>Pseudomonadota</taxon>
        <taxon>Gammaproteobacteria</taxon>
        <taxon>Aeromonadales</taxon>
        <taxon>Aeromonadaceae</taxon>
        <taxon>Aeromonas</taxon>
    </lineage>
</organism>
<accession>A0A1S2CTM0</accession>